<protein>
    <submittedName>
        <fullName evidence="1">Uncharacterized protein</fullName>
    </submittedName>
</protein>
<sequence length="109" mass="11794">MLLMGAALLTGCIYLPQTTTRYDPECGVQQRHMTLEVTQVGLFGRCVNDGCVELLVLAGVVSATTAVVSGSVVVVGNGVYWLEEKGRCLNEKRKARQAVREQARDTPVP</sequence>
<dbReference type="Proteomes" id="UP000515733">
    <property type="component" value="Chromosome"/>
</dbReference>
<dbReference type="OrthoDB" id="9155926at2"/>
<organism evidence="1 2">
    <name type="scientific">Denitratisoma oestradiolicum</name>
    <dbReference type="NCBI Taxonomy" id="311182"/>
    <lineage>
        <taxon>Bacteria</taxon>
        <taxon>Pseudomonadati</taxon>
        <taxon>Pseudomonadota</taxon>
        <taxon>Betaproteobacteria</taxon>
        <taxon>Nitrosomonadales</taxon>
        <taxon>Sterolibacteriaceae</taxon>
        <taxon>Denitratisoma</taxon>
    </lineage>
</organism>
<dbReference type="EMBL" id="LR778301">
    <property type="protein sequence ID" value="CAB1370426.1"/>
    <property type="molecule type" value="Genomic_DNA"/>
</dbReference>
<keyword evidence="2" id="KW-1185">Reference proteome</keyword>
<proteinExistence type="predicted"/>
<evidence type="ECO:0000313" key="2">
    <source>
        <dbReference type="Proteomes" id="UP000515733"/>
    </source>
</evidence>
<name>A0A6S6YCM6_9PROT</name>
<dbReference type="AlphaFoldDB" id="A0A6S6YCM6"/>
<reference evidence="1 2" key="1">
    <citation type="submission" date="2020-03" db="EMBL/GenBank/DDBJ databases">
        <authorList>
            <consortium name="Genoscope - CEA"/>
            <person name="William W."/>
        </authorList>
    </citation>
    <scope>NUCLEOTIDE SEQUENCE [LARGE SCALE GENOMIC DNA]</scope>
    <source>
        <strain evidence="2">DSM 16959</strain>
    </source>
</reference>
<dbReference type="KEGG" id="doe:DENOEST_3272"/>
<gene>
    <name evidence="1" type="ORF">DENOEST_3272</name>
</gene>
<evidence type="ECO:0000313" key="1">
    <source>
        <dbReference type="EMBL" id="CAB1370426.1"/>
    </source>
</evidence>
<accession>A0A6S6YCM6</accession>